<evidence type="ECO:0000256" key="4">
    <source>
        <dbReference type="ARBA" id="ARBA00023136"/>
    </source>
</evidence>
<evidence type="ECO:0000256" key="1">
    <source>
        <dbReference type="ARBA" id="ARBA00004606"/>
    </source>
</evidence>
<evidence type="ECO:0000256" key="3">
    <source>
        <dbReference type="ARBA" id="ARBA00022679"/>
    </source>
</evidence>
<keyword evidence="4 6" id="KW-0472">Membrane</keyword>
<accession>A0AA39GYW9</accession>
<name>A0AA39GYW9_9BILA</name>
<dbReference type="PANTHER" id="PTHR46671:SF8">
    <property type="entry name" value="CORE-2_I-BRANCHING ENZYME"/>
    <property type="match status" value="1"/>
</dbReference>
<dbReference type="GO" id="GO:0016757">
    <property type="term" value="F:glycosyltransferase activity"/>
    <property type="evidence" value="ECO:0007669"/>
    <property type="project" value="UniProtKB-KW"/>
</dbReference>
<comment type="subcellular location">
    <subcellularLocation>
        <location evidence="1">Membrane</location>
        <topology evidence="1">Single-pass type II membrane protein</topology>
    </subcellularLocation>
</comment>
<dbReference type="PANTHER" id="PTHR46671">
    <property type="entry name" value="PROTEIN CBG11221"/>
    <property type="match status" value="1"/>
</dbReference>
<dbReference type="Pfam" id="PF02485">
    <property type="entry name" value="Branch"/>
    <property type="match status" value="1"/>
</dbReference>
<evidence type="ECO:0000313" key="8">
    <source>
        <dbReference type="Proteomes" id="UP001175271"/>
    </source>
</evidence>
<dbReference type="InterPro" id="IPR003406">
    <property type="entry name" value="Glyco_trans_14"/>
</dbReference>
<dbReference type="AlphaFoldDB" id="A0AA39GYW9"/>
<comment type="caution">
    <text evidence="7">The sequence shown here is derived from an EMBL/GenBank/DDBJ whole genome shotgun (WGS) entry which is preliminary data.</text>
</comment>
<evidence type="ECO:0000313" key="7">
    <source>
        <dbReference type="EMBL" id="KAK0396130.1"/>
    </source>
</evidence>
<organism evidence="7 8">
    <name type="scientific">Steinernema hermaphroditum</name>
    <dbReference type="NCBI Taxonomy" id="289476"/>
    <lineage>
        <taxon>Eukaryota</taxon>
        <taxon>Metazoa</taxon>
        <taxon>Ecdysozoa</taxon>
        <taxon>Nematoda</taxon>
        <taxon>Chromadorea</taxon>
        <taxon>Rhabditida</taxon>
        <taxon>Tylenchina</taxon>
        <taxon>Panagrolaimomorpha</taxon>
        <taxon>Strongyloidoidea</taxon>
        <taxon>Steinernematidae</taxon>
        <taxon>Steinernema</taxon>
    </lineage>
</organism>
<dbReference type="GO" id="GO:0016020">
    <property type="term" value="C:membrane"/>
    <property type="evidence" value="ECO:0007669"/>
    <property type="project" value="UniProtKB-SubCell"/>
</dbReference>
<dbReference type="EMBL" id="JAUCMV010000005">
    <property type="protein sequence ID" value="KAK0396130.1"/>
    <property type="molecule type" value="Genomic_DNA"/>
</dbReference>
<evidence type="ECO:0000256" key="2">
    <source>
        <dbReference type="ARBA" id="ARBA00022676"/>
    </source>
</evidence>
<keyword evidence="5" id="KW-0325">Glycoprotein</keyword>
<reference evidence="7" key="1">
    <citation type="submission" date="2023-06" db="EMBL/GenBank/DDBJ databases">
        <title>Genomic analysis of the entomopathogenic nematode Steinernema hermaphroditum.</title>
        <authorList>
            <person name="Schwarz E.M."/>
            <person name="Heppert J.K."/>
            <person name="Baniya A."/>
            <person name="Schwartz H.T."/>
            <person name="Tan C.-H."/>
            <person name="Antoshechkin I."/>
            <person name="Sternberg P.W."/>
            <person name="Goodrich-Blair H."/>
            <person name="Dillman A.R."/>
        </authorList>
    </citation>
    <scope>NUCLEOTIDE SEQUENCE</scope>
    <source>
        <strain evidence="7">PS9179</strain>
        <tissue evidence="7">Whole animal</tissue>
    </source>
</reference>
<dbReference type="Proteomes" id="UP001175271">
    <property type="component" value="Unassembled WGS sequence"/>
</dbReference>
<keyword evidence="8" id="KW-1185">Reference proteome</keyword>
<gene>
    <name evidence="7" type="ORF">QR680_001583</name>
</gene>
<evidence type="ECO:0000256" key="6">
    <source>
        <dbReference type="SAM" id="Phobius"/>
    </source>
</evidence>
<sequence length="409" mass="47498">MTKNKGFQYYRTIIVATLIIIPILTLLYYIMEILITMTPMPPDTVLKCESFVEFDEVALRNYRERRELSVDTFSVPTSCQALKKRNYFPVEPKNPTEVDWPLLYVKIVTKNYLFIEKALAMNYSPYNQYCFVLDSKAAPIFKTQMRNLSACLINVHVLEDEFSFGPQGQRIPNAHMQCLTKMKNFDWKYAIFASGHALPLHTNGYIIAVTKKLRGSSHLDVYWAENNREHLYQQGRWSMAELKIFREAYGRSGFHCNTVTLEIVFSAPGVGFPLKCIDRQSRADKMPYMGISRFLIDMKKEANQQACYSNRTDPRGYCILGVEHLQQLSTRRELHALTIDVAFDHGVVSCMHELLFNRTYRYYDEVVIDNGSPNLNQYENLLEVQYSKWLAKADGSEFVCENFESLIQI</sequence>
<keyword evidence="6" id="KW-1133">Transmembrane helix</keyword>
<protein>
    <submittedName>
        <fullName evidence="7">Uncharacterized protein</fullName>
    </submittedName>
</protein>
<feature type="transmembrane region" description="Helical" evidence="6">
    <location>
        <begin position="12"/>
        <end position="31"/>
    </location>
</feature>
<proteinExistence type="predicted"/>
<keyword evidence="2" id="KW-0328">Glycosyltransferase</keyword>
<keyword evidence="3" id="KW-0808">Transferase</keyword>
<evidence type="ECO:0000256" key="5">
    <source>
        <dbReference type="ARBA" id="ARBA00023180"/>
    </source>
</evidence>
<keyword evidence="6" id="KW-0812">Transmembrane</keyword>